<evidence type="ECO:0000313" key="14">
    <source>
        <dbReference type="EMBL" id="WML89485.1"/>
    </source>
</evidence>
<dbReference type="InterPro" id="IPR039420">
    <property type="entry name" value="WalR-like"/>
</dbReference>
<dbReference type="InterPro" id="IPR001867">
    <property type="entry name" value="OmpR/PhoB-type_DNA-bd"/>
</dbReference>
<comment type="subcellular location">
    <subcellularLocation>
        <location evidence="1">Cytoplasm</location>
    </subcellularLocation>
</comment>
<evidence type="ECO:0000256" key="11">
    <source>
        <dbReference type="PROSITE-ProRule" id="PRU01091"/>
    </source>
</evidence>
<dbReference type="Pfam" id="PF00486">
    <property type="entry name" value="Trans_reg_C"/>
    <property type="match status" value="1"/>
</dbReference>
<feature type="modified residue" description="4-aspartylphosphate" evidence="10">
    <location>
        <position position="60"/>
    </location>
</feature>
<evidence type="ECO:0000259" key="12">
    <source>
        <dbReference type="PROSITE" id="PS50110"/>
    </source>
</evidence>
<evidence type="ECO:0000256" key="8">
    <source>
        <dbReference type="ARBA" id="ARBA00023159"/>
    </source>
</evidence>
<evidence type="ECO:0000256" key="4">
    <source>
        <dbReference type="ARBA" id="ARBA00022553"/>
    </source>
</evidence>
<dbReference type="InterPro" id="IPR011006">
    <property type="entry name" value="CheY-like_superfamily"/>
</dbReference>
<dbReference type="SMART" id="SM00448">
    <property type="entry name" value="REC"/>
    <property type="match status" value="1"/>
</dbReference>
<keyword evidence="8" id="KW-0010">Activator</keyword>
<evidence type="ECO:0000256" key="10">
    <source>
        <dbReference type="PROSITE-ProRule" id="PRU00169"/>
    </source>
</evidence>
<evidence type="ECO:0000256" key="7">
    <source>
        <dbReference type="ARBA" id="ARBA00023125"/>
    </source>
</evidence>
<dbReference type="PANTHER" id="PTHR48111">
    <property type="entry name" value="REGULATOR OF RPOS"/>
    <property type="match status" value="1"/>
</dbReference>
<dbReference type="Gene3D" id="3.40.50.2300">
    <property type="match status" value="1"/>
</dbReference>
<feature type="domain" description="OmpR/PhoB-type" evidence="13">
    <location>
        <begin position="134"/>
        <end position="233"/>
    </location>
</feature>
<proteinExistence type="predicted"/>
<keyword evidence="3" id="KW-0678">Repressor</keyword>
<keyword evidence="2" id="KW-0963">Cytoplasm</keyword>
<evidence type="ECO:0000259" key="13">
    <source>
        <dbReference type="PROSITE" id="PS51755"/>
    </source>
</evidence>
<dbReference type="SMART" id="SM00862">
    <property type="entry name" value="Trans_reg_C"/>
    <property type="match status" value="1"/>
</dbReference>
<accession>A0ABY9MLE1</accession>
<name>A0ABY9MLE1_9GAMM</name>
<protein>
    <submittedName>
        <fullName evidence="14">Response regulator transcription factor</fullName>
    </submittedName>
</protein>
<dbReference type="RefSeq" id="WP_038142026.1">
    <property type="nucleotide sequence ID" value="NZ_CP133218.1"/>
</dbReference>
<organism evidence="14 15">
    <name type="scientific">Thiothrix lacustris</name>
    <dbReference type="NCBI Taxonomy" id="525917"/>
    <lineage>
        <taxon>Bacteria</taxon>
        <taxon>Pseudomonadati</taxon>
        <taxon>Pseudomonadota</taxon>
        <taxon>Gammaproteobacteria</taxon>
        <taxon>Thiotrichales</taxon>
        <taxon>Thiotrichaceae</taxon>
        <taxon>Thiothrix</taxon>
    </lineage>
</organism>
<evidence type="ECO:0000256" key="5">
    <source>
        <dbReference type="ARBA" id="ARBA00023012"/>
    </source>
</evidence>
<evidence type="ECO:0000256" key="3">
    <source>
        <dbReference type="ARBA" id="ARBA00022491"/>
    </source>
</evidence>
<dbReference type="PROSITE" id="PS51755">
    <property type="entry name" value="OMPR_PHOB"/>
    <property type="match status" value="1"/>
</dbReference>
<dbReference type="InterPro" id="IPR016032">
    <property type="entry name" value="Sig_transdc_resp-reg_C-effctor"/>
</dbReference>
<keyword evidence="15" id="KW-1185">Reference proteome</keyword>
<feature type="domain" description="Response regulatory" evidence="12">
    <location>
        <begin position="11"/>
        <end position="125"/>
    </location>
</feature>
<evidence type="ECO:0000313" key="15">
    <source>
        <dbReference type="Proteomes" id="UP001236657"/>
    </source>
</evidence>
<dbReference type="Pfam" id="PF00072">
    <property type="entry name" value="Response_reg"/>
    <property type="match status" value="1"/>
</dbReference>
<dbReference type="CDD" id="cd00383">
    <property type="entry name" value="trans_reg_C"/>
    <property type="match status" value="1"/>
</dbReference>
<evidence type="ECO:0000256" key="9">
    <source>
        <dbReference type="ARBA" id="ARBA00023163"/>
    </source>
</evidence>
<keyword evidence="4 10" id="KW-0597">Phosphoprotein</keyword>
<dbReference type="Gene3D" id="6.10.250.690">
    <property type="match status" value="1"/>
</dbReference>
<sequence length="235" mass="27500">MSSIHAPHLYRVVLIDDDILLHKLLEMYLFEHHYQLQSLSCGEEIRDFISQQTPDLILLDIMLPGKDGLHWLNWLKHNYPNIPVMLLSAKKSAEERLIGLEFGADDYLTKPFHPKELLIRIRKIMRHPTLANKHVTYQIGSNLFNPAHEHLERNNQLIKLTTQESSLLQFFCQRPDEILTRDCISQALNGNEHQPLNRSIDMTINRLRKKLGDHASNPRYLCTVWRKGYRLTLAP</sequence>
<dbReference type="SUPFAM" id="SSF46894">
    <property type="entry name" value="C-terminal effector domain of the bipartite response regulators"/>
    <property type="match status" value="1"/>
</dbReference>
<feature type="DNA-binding region" description="OmpR/PhoB-type" evidence="11">
    <location>
        <begin position="134"/>
        <end position="233"/>
    </location>
</feature>
<dbReference type="PROSITE" id="PS50110">
    <property type="entry name" value="RESPONSE_REGULATORY"/>
    <property type="match status" value="1"/>
</dbReference>
<keyword evidence="5" id="KW-0902">Two-component regulatory system</keyword>
<evidence type="ECO:0000256" key="6">
    <source>
        <dbReference type="ARBA" id="ARBA00023015"/>
    </source>
</evidence>
<gene>
    <name evidence="14" type="ORF">RCF98_10935</name>
</gene>
<dbReference type="Gene3D" id="1.10.10.10">
    <property type="entry name" value="Winged helix-like DNA-binding domain superfamily/Winged helix DNA-binding domain"/>
    <property type="match status" value="1"/>
</dbReference>
<dbReference type="CDD" id="cd17574">
    <property type="entry name" value="REC_OmpR"/>
    <property type="match status" value="1"/>
</dbReference>
<dbReference type="EMBL" id="CP133218">
    <property type="protein sequence ID" value="WML89485.1"/>
    <property type="molecule type" value="Genomic_DNA"/>
</dbReference>
<dbReference type="InterPro" id="IPR036388">
    <property type="entry name" value="WH-like_DNA-bd_sf"/>
</dbReference>
<keyword evidence="6" id="KW-0805">Transcription regulation</keyword>
<evidence type="ECO:0000256" key="2">
    <source>
        <dbReference type="ARBA" id="ARBA00022490"/>
    </source>
</evidence>
<dbReference type="SUPFAM" id="SSF52172">
    <property type="entry name" value="CheY-like"/>
    <property type="match status" value="1"/>
</dbReference>
<keyword evidence="7 11" id="KW-0238">DNA-binding</keyword>
<keyword evidence="9" id="KW-0804">Transcription</keyword>
<dbReference type="PANTHER" id="PTHR48111:SF55">
    <property type="entry name" value="AEROBIC RESPIRATION CONTROL PROTEIN ARCA"/>
    <property type="match status" value="1"/>
</dbReference>
<evidence type="ECO:0000256" key="1">
    <source>
        <dbReference type="ARBA" id="ARBA00004496"/>
    </source>
</evidence>
<reference evidence="14 15" key="1">
    <citation type="submission" date="2023-08" db="EMBL/GenBank/DDBJ databases">
        <title>New molecular markers tilS and rpoB for phylogenetic and monitoring studies of the genus Thiothrix biodiversity.</title>
        <authorList>
            <person name="Ravin N.V."/>
            <person name="Smolyakov D."/>
            <person name="Markov N.D."/>
            <person name="Beletsky A.V."/>
            <person name="Mardanov A.V."/>
            <person name="Rudenko T.S."/>
            <person name="Grabovich M.Y."/>
        </authorList>
    </citation>
    <scope>NUCLEOTIDE SEQUENCE [LARGE SCALE GENOMIC DNA]</scope>
    <source>
        <strain evidence="14 15">MK1</strain>
    </source>
</reference>
<dbReference type="InterPro" id="IPR001789">
    <property type="entry name" value="Sig_transdc_resp-reg_receiver"/>
</dbReference>
<dbReference type="Proteomes" id="UP001236657">
    <property type="component" value="Chromosome"/>
</dbReference>